<dbReference type="NCBIfam" id="NF037995">
    <property type="entry name" value="TRAP_S1"/>
    <property type="match status" value="1"/>
</dbReference>
<evidence type="ECO:0000313" key="4">
    <source>
        <dbReference type="EMBL" id="SVA44188.1"/>
    </source>
</evidence>
<dbReference type="InterPro" id="IPR038404">
    <property type="entry name" value="TRAP_DctP_sf"/>
</dbReference>
<accession>A0A381VWP1</accession>
<sequence length="329" mass="36445">MMKKKTRAGLTLVGVFALFGFLPNQVLADEITLTAASCFPIGSPPGKPFEAFVEDLNARGKGVVQIDLKGGAPAIGSPFTLTQKMSKGAYDMVGCPEAYFGNVLPEAPVLRFSEHTYAELRNNGAIDYVQKLMSEKNIRYIARYHNFGPFYLWLNQPITEPDLTGLNLRVSPVYTAFFKSLGATVQRSNYAQVYTYMENNTVQGYGWPALGWNPAWVKVTKYRVEPGFYMASLHALVNLKKWNSLSKAQQDIVMAAGLDFEVRTEQDSAVGGSVMKKQKDWMASEGMQTITMEGADRTKWVAAASNAGWDEVLERSPHHGAALKKLFTK</sequence>
<keyword evidence="2" id="KW-0813">Transport</keyword>
<dbReference type="GO" id="GO:0055085">
    <property type="term" value="P:transmembrane transport"/>
    <property type="evidence" value="ECO:0007669"/>
    <property type="project" value="InterPro"/>
</dbReference>
<dbReference type="EMBL" id="UINC01009884">
    <property type="protein sequence ID" value="SVA44188.1"/>
    <property type="molecule type" value="Genomic_DNA"/>
</dbReference>
<keyword evidence="3" id="KW-0732">Signal</keyword>
<dbReference type="Gene3D" id="3.40.190.170">
    <property type="entry name" value="Bacterial extracellular solute-binding protein, family 7"/>
    <property type="match status" value="1"/>
</dbReference>
<evidence type="ECO:0000256" key="2">
    <source>
        <dbReference type="ARBA" id="ARBA00022448"/>
    </source>
</evidence>
<proteinExistence type="inferred from homology"/>
<name>A0A381VWP1_9ZZZZ</name>
<dbReference type="AlphaFoldDB" id="A0A381VWP1"/>
<dbReference type="InterPro" id="IPR018389">
    <property type="entry name" value="DctP_fam"/>
</dbReference>
<dbReference type="PANTHER" id="PTHR33376:SF7">
    <property type="entry name" value="C4-DICARBOXYLATE-BINDING PROTEIN DCTB"/>
    <property type="match status" value="1"/>
</dbReference>
<evidence type="ECO:0008006" key="5">
    <source>
        <dbReference type="Google" id="ProtNLM"/>
    </source>
</evidence>
<protein>
    <recommendedName>
        <fullName evidence="5">ABC transporter substrate-binding protein</fullName>
    </recommendedName>
</protein>
<dbReference type="PANTHER" id="PTHR33376">
    <property type="match status" value="1"/>
</dbReference>
<dbReference type="Pfam" id="PF03480">
    <property type="entry name" value="DctP"/>
    <property type="match status" value="1"/>
</dbReference>
<comment type="similarity">
    <text evidence="1">Belongs to the bacterial solute-binding protein 7 family.</text>
</comment>
<reference evidence="4" key="1">
    <citation type="submission" date="2018-05" db="EMBL/GenBank/DDBJ databases">
        <authorList>
            <person name="Lanie J.A."/>
            <person name="Ng W.-L."/>
            <person name="Kazmierczak K.M."/>
            <person name="Andrzejewski T.M."/>
            <person name="Davidsen T.M."/>
            <person name="Wayne K.J."/>
            <person name="Tettelin H."/>
            <person name="Glass J.I."/>
            <person name="Rusch D."/>
            <person name="Podicherti R."/>
            <person name="Tsui H.-C.T."/>
            <person name="Winkler M.E."/>
        </authorList>
    </citation>
    <scope>NUCLEOTIDE SEQUENCE</scope>
</reference>
<evidence type="ECO:0000256" key="3">
    <source>
        <dbReference type="ARBA" id="ARBA00022729"/>
    </source>
</evidence>
<organism evidence="4">
    <name type="scientific">marine metagenome</name>
    <dbReference type="NCBI Taxonomy" id="408172"/>
    <lineage>
        <taxon>unclassified sequences</taxon>
        <taxon>metagenomes</taxon>
        <taxon>ecological metagenomes</taxon>
    </lineage>
</organism>
<evidence type="ECO:0000256" key="1">
    <source>
        <dbReference type="ARBA" id="ARBA00009023"/>
    </source>
</evidence>
<gene>
    <name evidence="4" type="ORF">METZ01_LOCUS97042</name>
</gene>